<feature type="non-terminal residue" evidence="1">
    <location>
        <position position="1"/>
    </location>
</feature>
<dbReference type="AlphaFoldDB" id="A0A1A8RI16"/>
<accession>A0A1A8RI16</accession>
<name>A0A1A8RI16_9TELE</name>
<evidence type="ECO:0000313" key="1">
    <source>
        <dbReference type="EMBL" id="SBS05018.1"/>
    </source>
</evidence>
<gene>
    <name evidence="1" type="primary">Nfu_g_1_002158</name>
</gene>
<reference evidence="1" key="1">
    <citation type="submission" date="2016-05" db="EMBL/GenBank/DDBJ databases">
        <authorList>
            <person name="Lavstsen T."/>
            <person name="Jespersen J.S."/>
        </authorList>
    </citation>
    <scope>NUCLEOTIDE SEQUENCE</scope>
    <source>
        <tissue evidence="1">Brain</tissue>
    </source>
</reference>
<reference evidence="1" key="2">
    <citation type="submission" date="2016-06" db="EMBL/GenBank/DDBJ databases">
        <title>The genome of a short-lived fish provides insights into sex chromosome evolution and the genetic control of aging.</title>
        <authorList>
            <person name="Reichwald K."/>
            <person name="Felder M."/>
            <person name="Petzold A."/>
            <person name="Koch P."/>
            <person name="Groth M."/>
            <person name="Platzer M."/>
        </authorList>
    </citation>
    <scope>NUCLEOTIDE SEQUENCE</scope>
    <source>
        <tissue evidence="1">Brain</tissue>
    </source>
</reference>
<dbReference type="EMBL" id="HAEH01016736">
    <property type="protein sequence ID" value="SBS05018.1"/>
    <property type="molecule type" value="Transcribed_RNA"/>
</dbReference>
<organism evidence="1">
    <name type="scientific">Nothobranchius rachovii</name>
    <name type="common">bluefin notho</name>
    <dbReference type="NCBI Taxonomy" id="451742"/>
    <lineage>
        <taxon>Eukaryota</taxon>
        <taxon>Metazoa</taxon>
        <taxon>Chordata</taxon>
        <taxon>Craniata</taxon>
        <taxon>Vertebrata</taxon>
        <taxon>Euteleostomi</taxon>
        <taxon>Actinopterygii</taxon>
        <taxon>Neopterygii</taxon>
        <taxon>Teleostei</taxon>
        <taxon>Neoteleostei</taxon>
        <taxon>Acanthomorphata</taxon>
        <taxon>Ovalentaria</taxon>
        <taxon>Atherinomorphae</taxon>
        <taxon>Cyprinodontiformes</taxon>
        <taxon>Nothobranchiidae</taxon>
        <taxon>Nothobranchius</taxon>
    </lineage>
</organism>
<protein>
    <submittedName>
        <fullName evidence="1">Uncharacterized protein</fullName>
    </submittedName>
</protein>
<sequence>GACSLDTSEHSDKTNGVEFMTSGETLELLCTDVWTFTCRQWSNAATVFCSGPD</sequence>
<proteinExistence type="predicted"/>